<dbReference type="GeneTree" id="ENSGT00940000165202"/>
<evidence type="ECO:0008006" key="3">
    <source>
        <dbReference type="Google" id="ProtNLM"/>
    </source>
</evidence>
<reference evidence="1" key="1">
    <citation type="submission" date="2025-08" db="UniProtKB">
        <authorList>
            <consortium name="Ensembl"/>
        </authorList>
    </citation>
    <scope>IDENTIFICATION</scope>
</reference>
<proteinExistence type="predicted"/>
<dbReference type="PANTHER" id="PTHR37162:SF10">
    <property type="entry name" value="DUF4371 DOMAIN-CONTAINING PROTEIN"/>
    <property type="match status" value="1"/>
</dbReference>
<organism evidence="1 2">
    <name type="scientific">Sander lucioperca</name>
    <name type="common">Pike-perch</name>
    <name type="synonym">Perca lucioperca</name>
    <dbReference type="NCBI Taxonomy" id="283035"/>
    <lineage>
        <taxon>Eukaryota</taxon>
        <taxon>Metazoa</taxon>
        <taxon>Chordata</taxon>
        <taxon>Craniata</taxon>
        <taxon>Vertebrata</taxon>
        <taxon>Euteleostomi</taxon>
        <taxon>Actinopterygii</taxon>
        <taxon>Neopterygii</taxon>
        <taxon>Teleostei</taxon>
        <taxon>Neoteleostei</taxon>
        <taxon>Acanthomorphata</taxon>
        <taxon>Eupercaria</taxon>
        <taxon>Perciformes</taxon>
        <taxon>Percoidei</taxon>
        <taxon>Percidae</taxon>
        <taxon>Luciopercinae</taxon>
        <taxon>Sander</taxon>
    </lineage>
</organism>
<keyword evidence="2" id="KW-1185">Reference proteome</keyword>
<dbReference type="PANTHER" id="PTHR37162">
    <property type="entry name" value="HAT FAMILY DIMERISATION DOMAINCONTAINING PROTEIN-RELATED"/>
    <property type="match status" value="1"/>
</dbReference>
<accession>A0A8D0A232</accession>
<dbReference type="AlphaFoldDB" id="A0A8D0A232"/>
<evidence type="ECO:0000313" key="2">
    <source>
        <dbReference type="Proteomes" id="UP000694568"/>
    </source>
</evidence>
<dbReference type="Proteomes" id="UP000694568">
    <property type="component" value="Unplaced"/>
</dbReference>
<dbReference type="SUPFAM" id="SSF53098">
    <property type="entry name" value="Ribonuclease H-like"/>
    <property type="match status" value="1"/>
</dbReference>
<sequence length="404" mass="45184">MPKRKSAFTKYLQRAYPFLQVQGDDYAAFCTHCKTSFSVSHGGSIDVKDHCWKLVLSSSGAAEEGTFAYHLVNHNQSFRSMDCTAGLIRTFYDECFTFARTKAEAIVTNVIASHAMDLVKADLVAVQHVSVAVDASNHKAVKLIPIVIHYFKDTEGVQVKILDFTSIPGETSDILVGEVSRSLRLFNLMDKVVGFCADNTNTNFGGRARVGVNVFYKLNQATANDLVGVSCAAHIAHNALQTAADTHLQLKEFCDFVELQYATLLGTSKTRWLSLGPAVERVLKLYPALQSYFSSQDKPPTAIIKFLDDPVCEAWMWFLHNQLSLFNGTIKMMEKQMNFQLIQPATFALSKHRLRRWRFSPGPCSTESLNGMRLNLRAYATGMVAQRNADSKSADKRWVEMFAF</sequence>
<name>A0A8D0A232_SANLU</name>
<dbReference type="InterPro" id="IPR012337">
    <property type="entry name" value="RNaseH-like_sf"/>
</dbReference>
<dbReference type="Ensembl" id="ENSSLUT00000049216.1">
    <property type="protein sequence ID" value="ENSSLUP00000047764.1"/>
    <property type="gene ID" value="ENSSLUG00000020977.1"/>
</dbReference>
<evidence type="ECO:0000313" key="1">
    <source>
        <dbReference type="Ensembl" id="ENSSLUP00000047764.1"/>
    </source>
</evidence>
<reference evidence="1" key="2">
    <citation type="submission" date="2025-09" db="UniProtKB">
        <authorList>
            <consortium name="Ensembl"/>
        </authorList>
    </citation>
    <scope>IDENTIFICATION</scope>
</reference>
<protein>
    <recommendedName>
        <fullName evidence="3">DUF4371 domain-containing protein</fullName>
    </recommendedName>
</protein>